<reference evidence="3 4" key="2">
    <citation type="submission" date="2015-05" db="EMBL/GenBank/DDBJ databases">
        <authorList>
            <person name="Morales-Cruz A."/>
            <person name="Amrine K.C."/>
            <person name="Cantu D."/>
        </authorList>
    </citation>
    <scope>NUCLEOTIDE SEQUENCE [LARGE SCALE GENOMIC DNA]</scope>
    <source>
        <strain evidence="3">UCRPC4</strain>
    </source>
</reference>
<dbReference type="EMBL" id="LCWF01000124">
    <property type="protein sequence ID" value="KKY18376.1"/>
    <property type="molecule type" value="Genomic_DNA"/>
</dbReference>
<feature type="region of interest" description="Disordered" evidence="1">
    <location>
        <begin position="1"/>
        <end position="77"/>
    </location>
</feature>
<feature type="transmembrane region" description="Helical" evidence="2">
    <location>
        <begin position="683"/>
        <end position="705"/>
    </location>
</feature>
<keyword evidence="2" id="KW-0812">Transmembrane</keyword>
<feature type="transmembrane region" description="Helical" evidence="2">
    <location>
        <begin position="151"/>
        <end position="167"/>
    </location>
</feature>
<dbReference type="OrthoDB" id="5332281at2759"/>
<dbReference type="InterPro" id="IPR021840">
    <property type="entry name" value="DUF3433"/>
</dbReference>
<protein>
    <submittedName>
        <fullName evidence="3">Uncharacterized protein</fullName>
    </submittedName>
</protein>
<dbReference type="PANTHER" id="PTHR37544">
    <property type="entry name" value="SPRAY-RELATED"/>
    <property type="match status" value="1"/>
</dbReference>
<evidence type="ECO:0000313" key="4">
    <source>
        <dbReference type="Proteomes" id="UP000053317"/>
    </source>
</evidence>
<evidence type="ECO:0000256" key="2">
    <source>
        <dbReference type="SAM" id="Phobius"/>
    </source>
</evidence>
<accession>A0A0G2E7T7</accession>
<dbReference type="Proteomes" id="UP000053317">
    <property type="component" value="Unassembled WGS sequence"/>
</dbReference>
<proteinExistence type="predicted"/>
<gene>
    <name evidence="3" type="ORF">UCRPC4_g04993</name>
</gene>
<evidence type="ECO:0000313" key="3">
    <source>
        <dbReference type="EMBL" id="KKY18376.1"/>
    </source>
</evidence>
<feature type="transmembrane region" description="Helical" evidence="2">
    <location>
        <begin position="570"/>
        <end position="589"/>
    </location>
</feature>
<feature type="transmembrane region" description="Helical" evidence="2">
    <location>
        <begin position="1127"/>
        <end position="1146"/>
    </location>
</feature>
<comment type="caution">
    <text evidence="3">The sequence shown here is derived from an EMBL/GenBank/DDBJ whole genome shotgun (WGS) entry which is preliminary data.</text>
</comment>
<keyword evidence="2" id="KW-0472">Membrane</keyword>
<keyword evidence="2" id="KW-1133">Transmembrane helix</keyword>
<sequence length="1283" mass="141917">MRGRGVSHGPASEPADSKPFENGFQNPYINNFQSFNEQDGSRSLPRGTELNSEAKLNESSSYQNPFTNEIPPDQVSSDLQKKNHPWYHFRSLKGQTLRPDSINWTPRALSKVVLALFALLFALIVASLQILHSVSQSNKGIIDSDDGQRYLWTYGPTAILVIVTVFWRQVEYAAKVITPWAELAKGPVTAERSLLLDYQTPFPLVSVWRALRNRHWAVALTIATMYLLKATTVLSAGLFILQPMNFEDLTTRTSLINGFTGSNFSHGLRADSRAAYSVFANQVYNVTLPSGTNEVYATQFFTSLRNGSNTLTTTAFADVFVADLSCESGYLTYKTSMDLESENTPVSTYYNTTVKTSDCDIYNAKLDAPSWYYPSGTTLTNQGYYASVQNVTCSNLPVDDQTRQRFMFAVAYSVGESQNNNTLLNSSNLVCIPTYEVSNAKVTLDTMGALKRIKINESTTRQLDGISGIDIAVGVMSSTQQASAVNYIIDDDLNFDVFFQLVAASMTSFKPESLLDPSYLKQVTTPVYQGVAAQLASLYLLQPEDNPAPVVGWRSILRNRLTTRQVPVRIMQGTSGAMMLFTVLIYITAPRGVVPRSPDSINAVAATMAQSPRLTESFKGTGHMKIDELTALLSKNRFESSISNDGGNPSFSIATQLKTPPELSITQKTSEIQWTRPLVFHRVTIAVSLIMPIAGIIILEVLLQISKNHSGLGDVNADGYERYSWLYVPVFVLVLFGALFDMLDFYLQMSEPYHALSRSYSNSQISVLYTPLRLVKLHAAWRAIRTGRFALLASCVAVTISPLLTIVASGLFSAIPVPSTSSLPAFVEGWFNTTGGSTYSLPPISALVLEGNMSYPQWTYGELALPRIAISDSTNTGNNGTVSVNVPAVRGAVNCELVPEARIFSNTIGYGQLMSNVSTPDGCGNSGWIGGPDIYLTNTLEIPQETGYYGQVLTLGFLANCTDFALYFGYVTDGNLDKSHVYTCTTGLERVMANTAFELPDYSISTDPIVDENSATDFSAWSEGYFDFQVLNITGTSSDQFDGTFNALVYGKDGIPPHELLEPDRFTSAFTHLYRQYVAQVVNMAFRVPVDLIPANETFTLPSKTLTASYTNPYRTRLIQSNLSTQLLVAIFCILFLCALALLFFIDMRHVLPKPVGSIAAVMSLLADSHMLTDPEKRERLFPPGSECWSDKQWKEQGTLDEMEFRMGWWDRFREPVEVDSSARRGLGEWDLTDVMGRSEEGGLTSGHQTGPQDLERRYFAIDARPKTVQENGLHRDKVRYIA</sequence>
<feature type="transmembrane region" description="Helical" evidence="2">
    <location>
        <begin position="725"/>
        <end position="747"/>
    </location>
</feature>
<name>A0A0G2E7T7_PHACM</name>
<feature type="transmembrane region" description="Helical" evidence="2">
    <location>
        <begin position="112"/>
        <end position="131"/>
    </location>
</feature>
<feature type="transmembrane region" description="Helical" evidence="2">
    <location>
        <begin position="216"/>
        <end position="241"/>
    </location>
</feature>
<dbReference type="Pfam" id="PF11915">
    <property type="entry name" value="DUF3433"/>
    <property type="match status" value="2"/>
</dbReference>
<feature type="compositionally biased region" description="Polar residues" evidence="1">
    <location>
        <begin position="57"/>
        <end position="67"/>
    </location>
</feature>
<feature type="compositionally biased region" description="Polar residues" evidence="1">
    <location>
        <begin position="23"/>
        <end position="38"/>
    </location>
</feature>
<reference evidence="3 4" key="1">
    <citation type="submission" date="2015-05" db="EMBL/GenBank/DDBJ databases">
        <title>Distinctive expansion of gene families associated with plant cell wall degradation and secondary metabolism in the genomes of grapevine trunk pathogens.</title>
        <authorList>
            <person name="Lawrence D.P."/>
            <person name="Travadon R."/>
            <person name="Rolshausen P.E."/>
            <person name="Baumgartner K."/>
        </authorList>
    </citation>
    <scope>NUCLEOTIDE SEQUENCE [LARGE SCALE GENOMIC DNA]</scope>
    <source>
        <strain evidence="3">UCRPC4</strain>
    </source>
</reference>
<feature type="transmembrane region" description="Helical" evidence="2">
    <location>
        <begin position="789"/>
        <end position="812"/>
    </location>
</feature>
<organism evidence="3 4">
    <name type="scientific">Phaeomoniella chlamydospora</name>
    <name type="common">Phaeoacremonium chlamydosporum</name>
    <dbReference type="NCBI Taxonomy" id="158046"/>
    <lineage>
        <taxon>Eukaryota</taxon>
        <taxon>Fungi</taxon>
        <taxon>Dikarya</taxon>
        <taxon>Ascomycota</taxon>
        <taxon>Pezizomycotina</taxon>
        <taxon>Eurotiomycetes</taxon>
        <taxon>Chaetothyriomycetidae</taxon>
        <taxon>Phaeomoniellales</taxon>
        <taxon>Phaeomoniellaceae</taxon>
        <taxon>Phaeomoniella</taxon>
    </lineage>
</organism>
<dbReference type="PANTHER" id="PTHR37544:SF1">
    <property type="entry name" value="PHOSPHORIBOSYLAMINOIMIDAZOLE-SUCCINOCARBOXAMIDE SYNTHASE"/>
    <property type="match status" value="1"/>
</dbReference>
<keyword evidence="4" id="KW-1185">Reference proteome</keyword>
<evidence type="ECO:0000256" key="1">
    <source>
        <dbReference type="SAM" id="MobiDB-lite"/>
    </source>
</evidence>